<evidence type="ECO:0000313" key="5">
    <source>
        <dbReference type="EMBL" id="PWK14378.1"/>
    </source>
</evidence>
<keyword evidence="6" id="KW-1185">Reference proteome</keyword>
<dbReference type="Pfam" id="PF13365">
    <property type="entry name" value="Trypsin_2"/>
    <property type="match status" value="1"/>
</dbReference>
<evidence type="ECO:0000256" key="2">
    <source>
        <dbReference type="ARBA" id="ARBA00022801"/>
    </source>
</evidence>
<evidence type="ECO:0000256" key="1">
    <source>
        <dbReference type="ARBA" id="ARBA00022670"/>
    </source>
</evidence>
<dbReference type="RefSeq" id="WP_245884436.1">
    <property type="nucleotide sequence ID" value="NZ_QGGL01000005.1"/>
</dbReference>
<keyword evidence="2" id="KW-0378">Hydrolase</keyword>
<dbReference type="Proteomes" id="UP000245634">
    <property type="component" value="Unassembled WGS sequence"/>
</dbReference>
<accession>A0A316DAM5</accession>
<organism evidence="5 6">
    <name type="scientific">Tumebacillus permanentifrigoris</name>
    <dbReference type="NCBI Taxonomy" id="378543"/>
    <lineage>
        <taxon>Bacteria</taxon>
        <taxon>Bacillati</taxon>
        <taxon>Bacillota</taxon>
        <taxon>Bacilli</taxon>
        <taxon>Bacillales</taxon>
        <taxon>Alicyclobacillaceae</taxon>
        <taxon>Tumebacillus</taxon>
    </lineage>
</organism>
<feature type="region of interest" description="Disordered" evidence="4">
    <location>
        <begin position="54"/>
        <end position="74"/>
    </location>
</feature>
<dbReference type="PANTHER" id="PTHR43343:SF3">
    <property type="entry name" value="PROTEASE DO-LIKE 8, CHLOROPLASTIC"/>
    <property type="match status" value="1"/>
</dbReference>
<dbReference type="GO" id="GO:0006508">
    <property type="term" value="P:proteolysis"/>
    <property type="evidence" value="ECO:0007669"/>
    <property type="project" value="UniProtKB-KW"/>
</dbReference>
<protein>
    <submittedName>
        <fullName evidence="5">Trypsin-like peptidase</fullName>
    </submittedName>
</protein>
<dbReference type="PRINTS" id="PR00834">
    <property type="entry name" value="PROTEASES2C"/>
</dbReference>
<dbReference type="PANTHER" id="PTHR43343">
    <property type="entry name" value="PEPTIDASE S12"/>
    <property type="match status" value="1"/>
</dbReference>
<dbReference type="AlphaFoldDB" id="A0A316DAM5"/>
<dbReference type="Gene3D" id="2.40.10.120">
    <property type="match status" value="1"/>
</dbReference>
<dbReference type="GO" id="GO:0004252">
    <property type="term" value="F:serine-type endopeptidase activity"/>
    <property type="evidence" value="ECO:0007669"/>
    <property type="project" value="InterPro"/>
</dbReference>
<keyword evidence="3" id="KW-0720">Serine protease</keyword>
<dbReference type="SUPFAM" id="SSF50494">
    <property type="entry name" value="Trypsin-like serine proteases"/>
    <property type="match status" value="1"/>
</dbReference>
<gene>
    <name evidence="5" type="ORF">C7459_105135</name>
</gene>
<proteinExistence type="predicted"/>
<evidence type="ECO:0000313" key="6">
    <source>
        <dbReference type="Proteomes" id="UP000245634"/>
    </source>
</evidence>
<dbReference type="EMBL" id="QGGL01000005">
    <property type="protein sequence ID" value="PWK14378.1"/>
    <property type="molecule type" value="Genomic_DNA"/>
</dbReference>
<reference evidence="5 6" key="1">
    <citation type="submission" date="2018-05" db="EMBL/GenBank/DDBJ databases">
        <title>Genomic Encyclopedia of Type Strains, Phase IV (KMG-IV): sequencing the most valuable type-strain genomes for metagenomic binning, comparative biology and taxonomic classification.</title>
        <authorList>
            <person name="Goeker M."/>
        </authorList>
    </citation>
    <scope>NUCLEOTIDE SEQUENCE [LARGE SCALE GENOMIC DNA]</scope>
    <source>
        <strain evidence="5 6">DSM 18773</strain>
    </source>
</reference>
<evidence type="ECO:0000256" key="4">
    <source>
        <dbReference type="SAM" id="MobiDB-lite"/>
    </source>
</evidence>
<dbReference type="InterPro" id="IPR001940">
    <property type="entry name" value="Peptidase_S1C"/>
</dbReference>
<comment type="caution">
    <text evidence="5">The sequence shown here is derived from an EMBL/GenBank/DDBJ whole genome shotgun (WGS) entry which is preliminary data.</text>
</comment>
<evidence type="ECO:0000256" key="3">
    <source>
        <dbReference type="ARBA" id="ARBA00022825"/>
    </source>
</evidence>
<keyword evidence="1" id="KW-0645">Protease</keyword>
<name>A0A316DAM5_9BACL</name>
<dbReference type="InterPro" id="IPR051201">
    <property type="entry name" value="Chloro_Bact_Ser_Proteases"/>
</dbReference>
<dbReference type="InterPro" id="IPR009003">
    <property type="entry name" value="Peptidase_S1_PA"/>
</dbReference>
<sequence length="255" mass="28245">MKKKAKPQARVTKNVKFTTVKMRRTPDLAAGNIADIFERYRDAVVNIEVVKREKETPRRRDPWGPYREPERESSKNTMNIGTGFIFDARGYIFTNEHVIHEAEQILVRFYDSEDGVPATVVGSNYEMDLAVLKVKPPKNCRVLPFATSNNVRVGEWVVAIGCPLGLDHSVTVGIVSATERPVIIGERQYPQLIQTDAAINRGNSGGPLINMRGQVIGMNTAVSASSQGIGFAIPADVLKEQLGALLGTERKRRKS</sequence>